<evidence type="ECO:0000313" key="10">
    <source>
        <dbReference type="EMBL" id="HHS02310.1"/>
    </source>
</evidence>
<dbReference type="Gene3D" id="1.10.3720.10">
    <property type="entry name" value="MetI-like"/>
    <property type="match status" value="1"/>
</dbReference>
<dbReference type="PANTHER" id="PTHR43470:SF3">
    <property type="entry name" value="PHOSPHATE TRANSPORT SYSTEM PERMEASE PROTEIN PSTA-RELATED"/>
    <property type="match status" value="1"/>
</dbReference>
<sequence>MIRKNKVIQGIVFSIIGLFTIITMIILIVIVFHIISNGLKGISLSFILQYPEEMGKSGGIFPVIVGTLYVTLLAVIIAAPVGILAAIYLTEYAKKGKIVELIRFGTETLAGIPSIIYGLFGFAFFVIALGFRWSILSGALTLSIMILPTIIRTSEEAIKTVPVSFREGSLALGATKWQTIAKVVIPPAMPGILTGVILGVGRAIGETAAVLLTAGSSLNFPTSIFSPTRTMSVHLYILSSEGLSKLNSYATATLLIVIVFVINTFANMIIRRYNRILGRG</sequence>
<keyword evidence="6 8" id="KW-1133">Transmembrane helix</keyword>
<dbReference type="InterPro" id="IPR005672">
    <property type="entry name" value="Phosphate_PstA"/>
</dbReference>
<keyword evidence="3" id="KW-0813">Transport</keyword>
<dbReference type="GO" id="GO:0005886">
    <property type="term" value="C:plasma membrane"/>
    <property type="evidence" value="ECO:0007669"/>
    <property type="project" value="UniProtKB-SubCell"/>
</dbReference>
<dbReference type="InterPro" id="IPR011864">
    <property type="entry name" value="Phosphate_PstC"/>
</dbReference>
<dbReference type="InterPro" id="IPR035906">
    <property type="entry name" value="MetI-like_sf"/>
</dbReference>
<comment type="caution">
    <text evidence="10">The sequence shown here is derived from an EMBL/GenBank/DDBJ whole genome shotgun (WGS) entry which is preliminary data.</text>
</comment>
<dbReference type="PROSITE" id="PS50928">
    <property type="entry name" value="ABC_TM1"/>
    <property type="match status" value="1"/>
</dbReference>
<reference evidence="10" key="1">
    <citation type="journal article" date="2020" name="mSystems">
        <title>Genome- and Community-Level Interaction Insights into Carbon Utilization and Element Cycling Functions of Hydrothermarchaeota in Hydrothermal Sediment.</title>
        <authorList>
            <person name="Zhou Z."/>
            <person name="Liu Y."/>
            <person name="Xu W."/>
            <person name="Pan J."/>
            <person name="Luo Z.H."/>
            <person name="Li M."/>
        </authorList>
    </citation>
    <scope>NUCLEOTIDE SEQUENCE [LARGE SCALE GENOMIC DNA]</scope>
    <source>
        <strain evidence="10">SpSt-102</strain>
    </source>
</reference>
<dbReference type="NCBIfam" id="TIGR02138">
    <property type="entry name" value="phosphate_pstC"/>
    <property type="match status" value="1"/>
</dbReference>
<dbReference type="CDD" id="cd06261">
    <property type="entry name" value="TM_PBP2"/>
    <property type="match status" value="1"/>
</dbReference>
<feature type="transmembrane region" description="Helical" evidence="8">
    <location>
        <begin position="109"/>
        <end position="127"/>
    </location>
</feature>
<dbReference type="EMBL" id="DRUZ01000090">
    <property type="protein sequence ID" value="HHS02310.1"/>
    <property type="molecule type" value="Genomic_DNA"/>
</dbReference>
<dbReference type="PANTHER" id="PTHR43470">
    <property type="entry name" value="PHOSPHATE TRANSPORT SYSTEM PERMEASE PROTEIN PSTA-RELATED"/>
    <property type="match status" value="1"/>
</dbReference>
<feature type="domain" description="ABC transmembrane type-1" evidence="9">
    <location>
        <begin position="64"/>
        <end position="266"/>
    </location>
</feature>
<organism evidence="10">
    <name type="scientific">Caldicellulosiruptor owensensis</name>
    <dbReference type="NCBI Taxonomy" id="55205"/>
    <lineage>
        <taxon>Bacteria</taxon>
        <taxon>Bacillati</taxon>
        <taxon>Bacillota</taxon>
        <taxon>Bacillota incertae sedis</taxon>
        <taxon>Caldicellulosiruptorales</taxon>
        <taxon>Caldicellulosiruptoraceae</taxon>
        <taxon>Caldicellulosiruptor</taxon>
    </lineage>
</organism>
<accession>A0A7C5V262</accession>
<dbReference type="NCBIfam" id="TIGR00974">
    <property type="entry name" value="3a0107s02c"/>
    <property type="match status" value="1"/>
</dbReference>
<feature type="transmembrane region" description="Helical" evidence="8">
    <location>
        <begin position="246"/>
        <end position="270"/>
    </location>
</feature>
<evidence type="ECO:0000256" key="6">
    <source>
        <dbReference type="ARBA" id="ARBA00022989"/>
    </source>
</evidence>
<evidence type="ECO:0000256" key="5">
    <source>
        <dbReference type="ARBA" id="ARBA00022692"/>
    </source>
</evidence>
<evidence type="ECO:0000256" key="4">
    <source>
        <dbReference type="ARBA" id="ARBA00022475"/>
    </source>
</evidence>
<comment type="similarity">
    <text evidence="2">Belongs to the binding-protein-dependent transport system permease family. CysTW subfamily.</text>
</comment>
<dbReference type="Pfam" id="PF00528">
    <property type="entry name" value="BPD_transp_1"/>
    <property type="match status" value="1"/>
</dbReference>
<evidence type="ECO:0000256" key="3">
    <source>
        <dbReference type="ARBA" id="ARBA00022448"/>
    </source>
</evidence>
<feature type="transmembrane region" description="Helical" evidence="8">
    <location>
        <begin position="12"/>
        <end position="35"/>
    </location>
</feature>
<evidence type="ECO:0000256" key="1">
    <source>
        <dbReference type="ARBA" id="ARBA00004651"/>
    </source>
</evidence>
<dbReference type="InterPro" id="IPR000515">
    <property type="entry name" value="MetI-like"/>
</dbReference>
<name>A0A7C5V262_9FIRM</name>
<protein>
    <submittedName>
        <fullName evidence="10">Phosphate ABC transporter permease PstA</fullName>
    </submittedName>
</protein>
<dbReference type="GO" id="GO:0005315">
    <property type="term" value="F:phosphate transmembrane transporter activity"/>
    <property type="evidence" value="ECO:0007669"/>
    <property type="project" value="InterPro"/>
</dbReference>
<dbReference type="SUPFAM" id="SSF161098">
    <property type="entry name" value="MetI-like"/>
    <property type="match status" value="1"/>
</dbReference>
<evidence type="ECO:0000259" key="9">
    <source>
        <dbReference type="PROSITE" id="PS50928"/>
    </source>
</evidence>
<evidence type="ECO:0000256" key="2">
    <source>
        <dbReference type="ARBA" id="ARBA00007069"/>
    </source>
</evidence>
<dbReference type="AlphaFoldDB" id="A0A7C5V262"/>
<dbReference type="GO" id="GO:0035435">
    <property type="term" value="P:phosphate ion transmembrane transport"/>
    <property type="evidence" value="ECO:0007669"/>
    <property type="project" value="InterPro"/>
</dbReference>
<evidence type="ECO:0000256" key="8">
    <source>
        <dbReference type="SAM" id="Phobius"/>
    </source>
</evidence>
<comment type="subcellular location">
    <subcellularLocation>
        <location evidence="1">Cell membrane</location>
        <topology evidence="1">Multi-pass membrane protein</topology>
    </subcellularLocation>
</comment>
<proteinExistence type="inferred from homology"/>
<gene>
    <name evidence="10" type="primary">pstA</name>
    <name evidence="10" type="ORF">ENL71_07430</name>
</gene>
<feature type="transmembrane region" description="Helical" evidence="8">
    <location>
        <begin position="133"/>
        <end position="151"/>
    </location>
</feature>
<keyword evidence="7 8" id="KW-0472">Membrane</keyword>
<evidence type="ECO:0000256" key="7">
    <source>
        <dbReference type="ARBA" id="ARBA00023136"/>
    </source>
</evidence>
<feature type="transmembrane region" description="Helical" evidence="8">
    <location>
        <begin position="60"/>
        <end position="89"/>
    </location>
</feature>
<keyword evidence="4" id="KW-1003">Cell membrane</keyword>
<keyword evidence="5 8" id="KW-0812">Transmembrane</keyword>